<keyword evidence="15" id="KW-1185">Reference proteome</keyword>
<comment type="subunit">
    <text evidence="10">Oligomeric complex that consists of at least the alpha, beta, beta', gamma, delta, epsilon and zeta subunits.</text>
</comment>
<keyword evidence="3 10" id="KW-0963">Cytoplasm</keyword>
<dbReference type="InterPro" id="IPR011989">
    <property type="entry name" value="ARM-like"/>
</dbReference>
<dbReference type="InterPro" id="IPR016024">
    <property type="entry name" value="ARM-type_fold"/>
</dbReference>
<evidence type="ECO:0000259" key="11">
    <source>
        <dbReference type="Pfam" id="PF01602"/>
    </source>
</evidence>
<accession>A0AAV8V211</accession>
<comment type="function">
    <text evidence="10">The coatomer is a cytosolic protein complex that binds to dilysine motifs and reversibly associates with Golgi non-clathrin-coated vesicles, which further mediate biosynthetic protein transport from the ER, via the Golgi up to the trans Golgi network. Coatomer complex is required for budding from Golgi membranes, and is essential for the retrograde Golgi-to-ER transport of dilysine-tagged proteins.</text>
</comment>
<evidence type="ECO:0000313" key="14">
    <source>
        <dbReference type="EMBL" id="KAJ8907921.1"/>
    </source>
</evidence>
<dbReference type="GO" id="GO:0000139">
    <property type="term" value="C:Golgi membrane"/>
    <property type="evidence" value="ECO:0007669"/>
    <property type="project" value="UniProtKB-SubCell"/>
</dbReference>
<dbReference type="InterPro" id="IPR002553">
    <property type="entry name" value="Clathrin/coatomer_adapt-like_N"/>
</dbReference>
<keyword evidence="8 10" id="KW-0472">Membrane</keyword>
<keyword evidence="6 10" id="KW-0653">Protein transport</keyword>
<protein>
    <recommendedName>
        <fullName evidence="10">Coatomer subunit beta</fullName>
    </recommendedName>
    <alternativeName>
        <fullName evidence="10">Beta-coat protein</fullName>
    </alternativeName>
</protein>
<dbReference type="InterPro" id="IPR016460">
    <property type="entry name" value="COPB1"/>
</dbReference>
<feature type="domain" description="Coatomer beta subunit C-terminal" evidence="12">
    <location>
        <begin position="668"/>
        <end position="800"/>
    </location>
</feature>
<keyword evidence="5 10" id="KW-0931">ER-Golgi transport</keyword>
<dbReference type="PIRSF" id="PIRSF005727">
    <property type="entry name" value="Coatomer_beta_subunit"/>
    <property type="match status" value="1"/>
</dbReference>
<dbReference type="InterPro" id="IPR029446">
    <property type="entry name" value="COPB1_appendage_platform_dom"/>
</dbReference>
<evidence type="ECO:0000256" key="2">
    <source>
        <dbReference type="ARBA" id="ARBA00022448"/>
    </source>
</evidence>
<dbReference type="GO" id="GO:0030126">
    <property type="term" value="C:COPI vesicle coat"/>
    <property type="evidence" value="ECO:0007669"/>
    <property type="project" value="InterPro"/>
</dbReference>
<comment type="subcellular location">
    <subcellularLocation>
        <location evidence="10">Cytoplasm</location>
    </subcellularLocation>
    <subcellularLocation>
        <location evidence="1 10">Golgi apparatus membrane</location>
        <topology evidence="1 10">Peripheral membrane protein</topology>
        <orientation evidence="1 10">Cytoplasmic side</orientation>
    </subcellularLocation>
    <subcellularLocation>
        <location evidence="10">Cytoplasmic vesicle</location>
        <location evidence="10">COPI-coated vesicle membrane</location>
        <topology evidence="10">Peripheral membrane protein</topology>
        <orientation evidence="10">Cytoplasmic side</orientation>
    </subcellularLocation>
</comment>
<feature type="domain" description="Clathrin/coatomer adaptor adaptin-like N-terminal" evidence="11">
    <location>
        <begin position="19"/>
        <end position="485"/>
    </location>
</feature>
<evidence type="ECO:0000256" key="4">
    <source>
        <dbReference type="ARBA" id="ARBA00022737"/>
    </source>
</evidence>
<dbReference type="Pfam" id="PF14806">
    <property type="entry name" value="Coatomer_b_Cpla"/>
    <property type="match status" value="1"/>
</dbReference>
<name>A0AAV8V211_9RHOD</name>
<evidence type="ECO:0000259" key="12">
    <source>
        <dbReference type="Pfam" id="PF07718"/>
    </source>
</evidence>
<keyword evidence="7 10" id="KW-0333">Golgi apparatus</keyword>
<dbReference type="PANTHER" id="PTHR10635">
    <property type="entry name" value="COATOMER SUBUNIT BETA"/>
    <property type="match status" value="1"/>
</dbReference>
<evidence type="ECO:0000256" key="7">
    <source>
        <dbReference type="ARBA" id="ARBA00023034"/>
    </source>
</evidence>
<dbReference type="GO" id="GO:0006888">
    <property type="term" value="P:endoplasmic reticulum to Golgi vesicle-mediated transport"/>
    <property type="evidence" value="ECO:0007669"/>
    <property type="project" value="TreeGrafter"/>
</dbReference>
<keyword evidence="4" id="KW-0677">Repeat</keyword>
<evidence type="ECO:0000256" key="6">
    <source>
        <dbReference type="ARBA" id="ARBA00022927"/>
    </source>
</evidence>
<dbReference type="Proteomes" id="UP001157974">
    <property type="component" value="Unassembled WGS sequence"/>
</dbReference>
<gene>
    <name evidence="14" type="ORF">NDN08_008024</name>
</gene>
<feature type="domain" description="Coatomer beta subunit appendage platform" evidence="13">
    <location>
        <begin position="809"/>
        <end position="933"/>
    </location>
</feature>
<evidence type="ECO:0000256" key="3">
    <source>
        <dbReference type="ARBA" id="ARBA00022490"/>
    </source>
</evidence>
<dbReference type="Gene3D" id="1.25.10.10">
    <property type="entry name" value="Leucine-rich Repeat Variant"/>
    <property type="match status" value="1"/>
</dbReference>
<keyword evidence="2 10" id="KW-0813">Transport</keyword>
<evidence type="ECO:0000313" key="15">
    <source>
        <dbReference type="Proteomes" id="UP001157974"/>
    </source>
</evidence>
<sequence>MSALERQCTLLINYDQSSQVEVSDLLSKLEGGDTNEKIDALKQFILMQLNGEAVPSLLMTVIRFVLRPQSETHLRKLGLYYLEIVDKRGEDGKMLPEMILVCNMVRMELENPNEYSRGSALRFVCKLHDADLVEPLISAIRPNLEHRHSFVRRNAVHAIHHVYAKFEHLIPDAPEIVEAFLNNEVDLACRRNAFLMLCQCDQDRAVMYLLQNIAEVPSWGETLQLSALELIRKVCRQNPMQKGGYIRIILALLQSSAAAVVYESANTLISLSNAPTAVRAAAQRFCDLLSTQSDNNIKLILLDRLIELRKNHLQTMQELLMDMLRALSSPNMDIRRKTLTLAMDLVTTRNVEDVISVLKKELLRTQASTDVSPEVLYEYRQLLVHALHSTAIRFPDVAPTAVNVLTDFLGDSFGPATTDVIMFVKEITEILPELRPGILEKLLDSLPTIKVPAVVRGALWILGEYSETPQQLRQAFMTIMENVGSLPFATTKHDPEDEEESSETLKAPQEKTVVLADGTYATQVAEEPDTLLASQADKGPPLRSLIMNGEYFVGVALCTALTKLAIKVSLTEGVSQELMNKVKAEAMLVCASLLRVGTSGLLPTRINEGSAERIVTAIRALNGDVDVAIWLKANREAFGTLVRDKRAKENREEQKKAMSDQVQVFEQIDFGILRSRRLAGGSEEGAIDEMDLIEASTAGGSTSVFNLSRVQQLTGMNDPVYAEVHMIVHQYDIILDLLLINKTTTTLQNLTVELATMGDLRLCERPQTYTFGPNEQKNIRANIKVSSTETGIIFGNIVYDISGASEDPGCVILNDIHIDVMDYVEPGFVSDVGFRSMWAEFEWENKVAINTSISDLGEYLDYIIESTNMNCLTLRGIENKSGFLASNLYATSTFGEDALVNVSAEKNPEGGLSGYIRIRSKTQGIALSLGDKITLKQTQKSGK</sequence>
<dbReference type="GO" id="GO:0006891">
    <property type="term" value="P:intra-Golgi vesicle-mediated transport"/>
    <property type="evidence" value="ECO:0007669"/>
    <property type="project" value="TreeGrafter"/>
</dbReference>
<dbReference type="Pfam" id="PF07718">
    <property type="entry name" value="Coatamer_beta_C"/>
    <property type="match status" value="1"/>
</dbReference>
<comment type="caution">
    <text evidence="14">The sequence shown here is derived from an EMBL/GenBank/DDBJ whole genome shotgun (WGS) entry which is preliminary data.</text>
</comment>
<keyword evidence="9 10" id="KW-0968">Cytoplasmic vesicle</keyword>
<dbReference type="GO" id="GO:0005198">
    <property type="term" value="F:structural molecule activity"/>
    <property type="evidence" value="ECO:0007669"/>
    <property type="project" value="InterPro"/>
</dbReference>
<dbReference type="SUPFAM" id="SSF48371">
    <property type="entry name" value="ARM repeat"/>
    <property type="match status" value="1"/>
</dbReference>
<dbReference type="GO" id="GO:0006886">
    <property type="term" value="P:intracellular protein transport"/>
    <property type="evidence" value="ECO:0007669"/>
    <property type="project" value="InterPro"/>
</dbReference>
<dbReference type="EMBL" id="JAMWBK010000002">
    <property type="protein sequence ID" value="KAJ8907921.1"/>
    <property type="molecule type" value="Genomic_DNA"/>
</dbReference>
<evidence type="ECO:0000256" key="8">
    <source>
        <dbReference type="ARBA" id="ARBA00023136"/>
    </source>
</evidence>
<evidence type="ECO:0000256" key="5">
    <source>
        <dbReference type="ARBA" id="ARBA00022892"/>
    </source>
</evidence>
<dbReference type="InterPro" id="IPR011710">
    <property type="entry name" value="Coatomer_bsu_C"/>
</dbReference>
<evidence type="ECO:0000256" key="1">
    <source>
        <dbReference type="ARBA" id="ARBA00004255"/>
    </source>
</evidence>
<reference evidence="14 15" key="1">
    <citation type="journal article" date="2023" name="Nat. Commun.">
        <title>Origin of minicircular mitochondrial genomes in red algae.</title>
        <authorList>
            <person name="Lee Y."/>
            <person name="Cho C.H."/>
            <person name="Lee Y.M."/>
            <person name="Park S.I."/>
            <person name="Yang J.H."/>
            <person name="West J.A."/>
            <person name="Bhattacharya D."/>
            <person name="Yoon H.S."/>
        </authorList>
    </citation>
    <scope>NUCLEOTIDE SEQUENCE [LARGE SCALE GENOMIC DNA]</scope>
    <source>
        <strain evidence="14 15">CCMP1338</strain>
        <tissue evidence="14">Whole cell</tissue>
    </source>
</reference>
<dbReference type="AlphaFoldDB" id="A0AAV8V211"/>
<evidence type="ECO:0000256" key="9">
    <source>
        <dbReference type="ARBA" id="ARBA00023329"/>
    </source>
</evidence>
<evidence type="ECO:0000256" key="10">
    <source>
        <dbReference type="PIRNR" id="PIRNR005727"/>
    </source>
</evidence>
<dbReference type="PANTHER" id="PTHR10635:SF0">
    <property type="entry name" value="COATOMER SUBUNIT BETA"/>
    <property type="match status" value="1"/>
</dbReference>
<dbReference type="Pfam" id="PF01602">
    <property type="entry name" value="Adaptin_N"/>
    <property type="match status" value="1"/>
</dbReference>
<organism evidence="14 15">
    <name type="scientific">Rhodosorus marinus</name>
    <dbReference type="NCBI Taxonomy" id="101924"/>
    <lineage>
        <taxon>Eukaryota</taxon>
        <taxon>Rhodophyta</taxon>
        <taxon>Stylonematophyceae</taxon>
        <taxon>Stylonematales</taxon>
        <taxon>Stylonemataceae</taxon>
        <taxon>Rhodosorus</taxon>
    </lineage>
</organism>
<proteinExistence type="predicted"/>
<evidence type="ECO:0000259" key="13">
    <source>
        <dbReference type="Pfam" id="PF14806"/>
    </source>
</evidence>